<proteinExistence type="predicted"/>
<gene>
    <name evidence="2" type="ORF">IPO85_21020</name>
</gene>
<comment type="caution">
    <text evidence="2">The sequence shown here is derived from an EMBL/GenBank/DDBJ whole genome shotgun (WGS) entry which is preliminary data.</text>
</comment>
<evidence type="ECO:0000313" key="2">
    <source>
        <dbReference type="EMBL" id="MBK9719943.1"/>
    </source>
</evidence>
<dbReference type="InterPro" id="IPR001387">
    <property type="entry name" value="Cro/C1-type_HTH"/>
</dbReference>
<protein>
    <recommendedName>
        <fullName evidence="1">HTH cro/C1-type domain-containing protein</fullName>
    </recommendedName>
</protein>
<organism evidence="2 3">
    <name type="scientific">Candidatus Defluviibacterium haderslevense</name>
    <dbReference type="NCBI Taxonomy" id="2981993"/>
    <lineage>
        <taxon>Bacteria</taxon>
        <taxon>Pseudomonadati</taxon>
        <taxon>Bacteroidota</taxon>
        <taxon>Saprospiria</taxon>
        <taxon>Saprospirales</taxon>
        <taxon>Saprospiraceae</taxon>
        <taxon>Candidatus Defluviibacterium</taxon>
    </lineage>
</organism>
<reference evidence="2 3" key="1">
    <citation type="submission" date="2020-10" db="EMBL/GenBank/DDBJ databases">
        <title>Connecting structure to function with the recovery of over 1000 high-quality activated sludge metagenome-assembled genomes encoding full-length rRNA genes using long-read sequencing.</title>
        <authorList>
            <person name="Singleton C.M."/>
            <person name="Petriglieri F."/>
            <person name="Kristensen J.M."/>
            <person name="Kirkegaard R.H."/>
            <person name="Michaelsen T.Y."/>
            <person name="Andersen M.H."/>
            <person name="Karst S.M."/>
            <person name="Dueholm M.S."/>
            <person name="Nielsen P.H."/>
            <person name="Albertsen M."/>
        </authorList>
    </citation>
    <scope>NUCLEOTIDE SEQUENCE [LARGE SCALE GENOMIC DNA]</scope>
    <source>
        <strain evidence="2">Ribe_18-Q3-R11-54_BAT3C.373</strain>
    </source>
</reference>
<feature type="domain" description="HTH cro/C1-type" evidence="1">
    <location>
        <begin position="107"/>
        <end position="128"/>
    </location>
</feature>
<dbReference type="AlphaFoldDB" id="A0A9D7SCL3"/>
<evidence type="ECO:0000313" key="3">
    <source>
        <dbReference type="Proteomes" id="UP000808349"/>
    </source>
</evidence>
<dbReference type="Proteomes" id="UP000808349">
    <property type="component" value="Unassembled WGS sequence"/>
</dbReference>
<dbReference type="PROSITE" id="PS50943">
    <property type="entry name" value="HTH_CROC1"/>
    <property type="match status" value="1"/>
</dbReference>
<name>A0A9D7SCL3_9BACT</name>
<dbReference type="EMBL" id="JADKFW010000021">
    <property type="protein sequence ID" value="MBK9719943.1"/>
    <property type="molecule type" value="Genomic_DNA"/>
</dbReference>
<sequence>MKKNDVPQDDENLLEGKFGKVNYALDDQGNYIQVTSKGWEPENIALKQAWQEINSELEDIHNKIKTGALSPIAYFMNKNMMDINILASALNKWQWQVKRHLKPDHFKSLDQAMLAKYAKVFNITIDELKNFK</sequence>
<evidence type="ECO:0000259" key="1">
    <source>
        <dbReference type="PROSITE" id="PS50943"/>
    </source>
</evidence>
<accession>A0A9D7SCL3</accession>